<protein>
    <submittedName>
        <fullName evidence="7">HBR311Wp</fullName>
    </submittedName>
</protein>
<dbReference type="InterPro" id="IPR050307">
    <property type="entry name" value="Sterol_Desaturase_Related"/>
</dbReference>
<evidence type="ECO:0000256" key="1">
    <source>
        <dbReference type="ARBA" id="ARBA00004370"/>
    </source>
</evidence>
<keyword evidence="8" id="KW-1185">Reference proteome</keyword>
<name>A0A109UXM9_9SACH</name>
<dbReference type="STRING" id="45286.A0A109UXM9"/>
<dbReference type="RefSeq" id="XP_017986208.1">
    <property type="nucleotide sequence ID" value="XM_018130719.1"/>
</dbReference>
<dbReference type="GO" id="GO:0016020">
    <property type="term" value="C:membrane"/>
    <property type="evidence" value="ECO:0007669"/>
    <property type="project" value="UniProtKB-SubCell"/>
</dbReference>
<dbReference type="Proteomes" id="UP000243052">
    <property type="component" value="Chromosome ii"/>
</dbReference>
<reference evidence="7 8" key="1">
    <citation type="submission" date="2016-01" db="EMBL/GenBank/DDBJ databases">
        <title>Genome sequence of the yeast Holleya sinecauda.</title>
        <authorList>
            <person name="Dietrich F.S."/>
        </authorList>
    </citation>
    <scope>NUCLEOTIDE SEQUENCE [LARGE SCALE GENOMIC DNA]</scope>
    <source>
        <strain evidence="7 8">ATCC 58844</strain>
    </source>
</reference>
<dbReference type="AlphaFoldDB" id="A0A109UXM9"/>
<feature type="domain" description="Fatty acid hydroxylase" evidence="6">
    <location>
        <begin position="162"/>
        <end position="297"/>
    </location>
</feature>
<evidence type="ECO:0000313" key="8">
    <source>
        <dbReference type="Proteomes" id="UP000243052"/>
    </source>
</evidence>
<evidence type="ECO:0000256" key="4">
    <source>
        <dbReference type="ARBA" id="ARBA00023136"/>
    </source>
</evidence>
<evidence type="ECO:0000313" key="7">
    <source>
        <dbReference type="EMBL" id="AMD19212.1"/>
    </source>
</evidence>
<evidence type="ECO:0000256" key="5">
    <source>
        <dbReference type="SAM" id="Phobius"/>
    </source>
</evidence>
<sequence>MKNDTLYQVDWRYLFPHSLKVDLNFMNSPIAPTVALKPRPSLLEGIPDAYLALFAPVAAYWLYSAMFHIIDVFRLAEKYRIHPSEEVAGRNKAGRIDVLVQVLLQHLIQTLSGLAFLYFEPEPTTGFEQNVLWTWRKAMPAWMPNSVVYVIYQYGLSGVKLFVAFFIIDSWQYWLHYLMHMNKTLYRKFHAHHHRLNVPYAYGALYNSPGEGFMLDTLGSGVAAIVTGLSHREQLVLFTFATMKTVDDHCGYALPWDPFQWIFPNNAVYHDIHHQTFGIKTNFSQPFFTIWDSICNTKFPAFKEYEEKQRRVTIDKYKQFLAERAEERKAKLHMFTKKAQ</sequence>
<evidence type="ECO:0000256" key="3">
    <source>
        <dbReference type="ARBA" id="ARBA00022989"/>
    </source>
</evidence>
<dbReference type="Pfam" id="PF04116">
    <property type="entry name" value="FA_hydroxylase"/>
    <property type="match status" value="1"/>
</dbReference>
<gene>
    <name evidence="7" type="ORF">AW171_hschr21028</name>
</gene>
<evidence type="ECO:0000259" key="6">
    <source>
        <dbReference type="Pfam" id="PF04116"/>
    </source>
</evidence>
<dbReference type="GO" id="GO:0008610">
    <property type="term" value="P:lipid biosynthetic process"/>
    <property type="evidence" value="ECO:0007669"/>
    <property type="project" value="InterPro"/>
</dbReference>
<keyword evidence="4 5" id="KW-0472">Membrane</keyword>
<feature type="transmembrane region" description="Helical" evidence="5">
    <location>
        <begin position="151"/>
        <end position="175"/>
    </location>
</feature>
<keyword evidence="3 5" id="KW-1133">Transmembrane helix</keyword>
<dbReference type="OrthoDB" id="408954at2759"/>
<evidence type="ECO:0000256" key="2">
    <source>
        <dbReference type="ARBA" id="ARBA00022692"/>
    </source>
</evidence>
<dbReference type="PANTHER" id="PTHR11863">
    <property type="entry name" value="STEROL DESATURASE"/>
    <property type="match status" value="1"/>
</dbReference>
<comment type="subcellular location">
    <subcellularLocation>
        <location evidence="1">Membrane</location>
    </subcellularLocation>
</comment>
<keyword evidence="2 5" id="KW-0812">Transmembrane</keyword>
<dbReference type="GO" id="GO:0005506">
    <property type="term" value="F:iron ion binding"/>
    <property type="evidence" value="ECO:0007669"/>
    <property type="project" value="InterPro"/>
</dbReference>
<organism evidence="7 8">
    <name type="scientific">Eremothecium sinecaudum</name>
    <dbReference type="NCBI Taxonomy" id="45286"/>
    <lineage>
        <taxon>Eukaryota</taxon>
        <taxon>Fungi</taxon>
        <taxon>Dikarya</taxon>
        <taxon>Ascomycota</taxon>
        <taxon>Saccharomycotina</taxon>
        <taxon>Saccharomycetes</taxon>
        <taxon>Saccharomycetales</taxon>
        <taxon>Saccharomycetaceae</taxon>
        <taxon>Eremothecium</taxon>
    </lineage>
</organism>
<proteinExistence type="predicted"/>
<dbReference type="GO" id="GO:0016491">
    <property type="term" value="F:oxidoreductase activity"/>
    <property type="evidence" value="ECO:0007669"/>
    <property type="project" value="InterPro"/>
</dbReference>
<dbReference type="InterPro" id="IPR006694">
    <property type="entry name" value="Fatty_acid_hydroxylase"/>
</dbReference>
<dbReference type="EMBL" id="CP014242">
    <property type="protein sequence ID" value="AMD19212.1"/>
    <property type="molecule type" value="Genomic_DNA"/>
</dbReference>
<feature type="transmembrane region" description="Helical" evidence="5">
    <location>
        <begin position="49"/>
        <end position="70"/>
    </location>
</feature>
<accession>A0A109UXM9</accession>
<dbReference type="GeneID" id="28721471"/>